<dbReference type="SUPFAM" id="SSF52540">
    <property type="entry name" value="P-loop containing nucleoside triphosphate hydrolases"/>
    <property type="match status" value="1"/>
</dbReference>
<keyword evidence="3 7" id="KW-0547">Nucleotide-binding</keyword>
<feature type="binding site" evidence="7">
    <location>
        <begin position="54"/>
        <end position="57"/>
    </location>
    <ligand>
        <name>IMP</name>
        <dbReference type="ChEBI" id="CHEBI:58053"/>
    </ligand>
</feature>
<dbReference type="UniPathway" id="UPA00075">
    <property type="reaction ID" value="UER00335"/>
</dbReference>
<proteinExistence type="inferred from homology"/>
<dbReference type="PANTHER" id="PTHR11846">
    <property type="entry name" value="ADENYLOSUCCINATE SYNTHETASE"/>
    <property type="match status" value="1"/>
</dbReference>
<keyword evidence="10" id="KW-1185">Reference proteome</keyword>
<comment type="pathway">
    <text evidence="7 8">Purine metabolism; AMP biosynthesis via de novo pathway; AMP from IMP: step 1/2.</text>
</comment>
<comment type="similarity">
    <text evidence="7 8">Belongs to the adenylosuccinate synthetase family.</text>
</comment>
<dbReference type="GO" id="GO:0005737">
    <property type="term" value="C:cytoplasm"/>
    <property type="evidence" value="ECO:0007669"/>
    <property type="project" value="UniProtKB-SubCell"/>
</dbReference>
<dbReference type="InterPro" id="IPR018220">
    <property type="entry name" value="Adenylosuccin_syn_GTP-bd"/>
</dbReference>
<dbReference type="GO" id="GO:0044208">
    <property type="term" value="P:'de novo' AMP biosynthetic process"/>
    <property type="evidence" value="ECO:0007669"/>
    <property type="project" value="UniProtKB-UniRule"/>
</dbReference>
<comment type="catalytic activity">
    <reaction evidence="7 8">
        <text>IMP + L-aspartate + GTP = N(6)-(1,2-dicarboxyethyl)-AMP + GDP + phosphate + 2 H(+)</text>
        <dbReference type="Rhea" id="RHEA:15753"/>
        <dbReference type="ChEBI" id="CHEBI:15378"/>
        <dbReference type="ChEBI" id="CHEBI:29991"/>
        <dbReference type="ChEBI" id="CHEBI:37565"/>
        <dbReference type="ChEBI" id="CHEBI:43474"/>
        <dbReference type="ChEBI" id="CHEBI:57567"/>
        <dbReference type="ChEBI" id="CHEBI:58053"/>
        <dbReference type="ChEBI" id="CHEBI:58189"/>
        <dbReference type="EC" id="6.3.4.4"/>
    </reaction>
</comment>
<organism evidence="9 10">
    <name type="scientific">Trichuris suis</name>
    <name type="common">pig whipworm</name>
    <dbReference type="NCBI Taxonomy" id="68888"/>
    <lineage>
        <taxon>Eukaryota</taxon>
        <taxon>Metazoa</taxon>
        <taxon>Ecdysozoa</taxon>
        <taxon>Nematoda</taxon>
        <taxon>Enoplea</taxon>
        <taxon>Dorylaimia</taxon>
        <taxon>Trichinellida</taxon>
        <taxon>Trichuridae</taxon>
        <taxon>Trichuris</taxon>
    </lineage>
</organism>
<dbReference type="AlphaFoldDB" id="A0A085LJ92"/>
<dbReference type="InterPro" id="IPR042110">
    <property type="entry name" value="Adenylosuccinate_synth_dom2"/>
</dbReference>
<comment type="cofactor">
    <cofactor evidence="7">
        <name>Mg(2+)</name>
        <dbReference type="ChEBI" id="CHEBI:18420"/>
    </cofactor>
    <text evidence="7">Binds 1 Mg(2+) ion per subunit.</text>
</comment>
<reference evidence="9 10" key="1">
    <citation type="journal article" date="2014" name="Nat. Genet.">
        <title>Genome and transcriptome of the porcine whipworm Trichuris suis.</title>
        <authorList>
            <person name="Jex A.R."/>
            <person name="Nejsum P."/>
            <person name="Schwarz E.M."/>
            <person name="Hu L."/>
            <person name="Young N.D."/>
            <person name="Hall R.S."/>
            <person name="Korhonen P.K."/>
            <person name="Liao S."/>
            <person name="Thamsborg S."/>
            <person name="Xia J."/>
            <person name="Xu P."/>
            <person name="Wang S."/>
            <person name="Scheerlinck J.P."/>
            <person name="Hofmann A."/>
            <person name="Sternberg P.W."/>
            <person name="Wang J."/>
            <person name="Gasser R.B."/>
        </authorList>
    </citation>
    <scope>NUCLEOTIDE SEQUENCE [LARGE SCALE GENOMIC DNA]</scope>
    <source>
        <strain evidence="9">DCEP-RM93M</strain>
    </source>
</reference>
<accession>A0A085LJ92</accession>
<comment type="function">
    <text evidence="7">Plays an important role in the de novo pathway and in the salvage pathway of purine nucleotide biosynthesis. Catalyzes the first commited step in the biosynthesis of AMP from IMP.</text>
</comment>
<feature type="binding site" evidence="7">
    <location>
        <position position="56"/>
    </location>
    <ligand>
        <name>Mg(2+)</name>
        <dbReference type="ChEBI" id="CHEBI:18420"/>
    </ligand>
</feature>
<evidence type="ECO:0000313" key="9">
    <source>
        <dbReference type="EMBL" id="KFD45038.1"/>
    </source>
</evidence>
<dbReference type="Gene3D" id="3.40.440.10">
    <property type="entry name" value="Adenylosuccinate Synthetase, subunit A, domain 1"/>
    <property type="match status" value="2"/>
</dbReference>
<evidence type="ECO:0000256" key="5">
    <source>
        <dbReference type="ARBA" id="ARBA00022842"/>
    </source>
</evidence>
<comment type="caution">
    <text evidence="7">Lacks conserved residue(s) required for the propagation of feature annotation.</text>
</comment>
<dbReference type="GO" id="GO:0046040">
    <property type="term" value="P:IMP metabolic process"/>
    <property type="evidence" value="ECO:0007669"/>
    <property type="project" value="TreeGrafter"/>
</dbReference>
<evidence type="ECO:0000256" key="8">
    <source>
        <dbReference type="RuleBase" id="RU000520"/>
    </source>
</evidence>
<name>A0A085LJ92_9BILA</name>
<comment type="subcellular location">
    <subcellularLocation>
        <location evidence="7">Cytoplasm</location>
    </subcellularLocation>
</comment>
<gene>
    <name evidence="9" type="ORF">M513_14085</name>
</gene>
<evidence type="ECO:0000256" key="1">
    <source>
        <dbReference type="ARBA" id="ARBA00022598"/>
    </source>
</evidence>
<dbReference type="GO" id="GO:0000287">
    <property type="term" value="F:magnesium ion binding"/>
    <property type="evidence" value="ECO:0007669"/>
    <property type="project" value="UniProtKB-UniRule"/>
</dbReference>
<dbReference type="InterPro" id="IPR001114">
    <property type="entry name" value="Adenylosuccinate_synthetase"/>
</dbReference>
<evidence type="ECO:0000256" key="6">
    <source>
        <dbReference type="ARBA" id="ARBA00023134"/>
    </source>
</evidence>
<feature type="binding site" evidence="7">
    <location>
        <position position="14"/>
    </location>
    <ligand>
        <name>Mg(2+)</name>
        <dbReference type="ChEBI" id="CHEBI:18420"/>
    </ligand>
</feature>
<keyword evidence="4 7" id="KW-0658">Purine biosynthesis</keyword>
<dbReference type="GO" id="GO:0004019">
    <property type="term" value="F:adenylosuccinate synthase activity"/>
    <property type="evidence" value="ECO:0007669"/>
    <property type="project" value="UniProtKB-UniRule"/>
</dbReference>
<dbReference type="GO" id="GO:0005525">
    <property type="term" value="F:GTP binding"/>
    <property type="evidence" value="ECO:0007669"/>
    <property type="project" value="UniProtKB-UniRule"/>
</dbReference>
<feature type="binding site" evidence="7">
    <location>
        <begin position="14"/>
        <end position="17"/>
    </location>
    <ligand>
        <name>IMP</name>
        <dbReference type="ChEBI" id="CHEBI:58053"/>
    </ligand>
</feature>
<dbReference type="PROSITE" id="PS01266">
    <property type="entry name" value="ADENYLOSUCCIN_SYN_1"/>
    <property type="match status" value="1"/>
</dbReference>
<comment type="subunit">
    <text evidence="7">Homodimer.</text>
</comment>
<evidence type="ECO:0000256" key="3">
    <source>
        <dbReference type="ARBA" id="ARBA00022741"/>
    </source>
</evidence>
<dbReference type="HAMAP" id="MF_00011">
    <property type="entry name" value="Adenylosucc_synth"/>
    <property type="match status" value="1"/>
</dbReference>
<dbReference type="PANTHER" id="PTHR11846:SF0">
    <property type="entry name" value="ADENYLOSUCCINATE SYNTHETASE"/>
    <property type="match status" value="1"/>
</dbReference>
<dbReference type="Proteomes" id="UP000030764">
    <property type="component" value="Unassembled WGS sequence"/>
</dbReference>
<evidence type="ECO:0000256" key="2">
    <source>
        <dbReference type="ARBA" id="ARBA00022723"/>
    </source>
</evidence>
<dbReference type="InterPro" id="IPR042109">
    <property type="entry name" value="Adenylosuccinate_synth_dom1"/>
</dbReference>
<dbReference type="InterPro" id="IPR027417">
    <property type="entry name" value="P-loop_NTPase"/>
</dbReference>
<evidence type="ECO:0000313" key="10">
    <source>
        <dbReference type="Proteomes" id="UP000030764"/>
    </source>
</evidence>
<evidence type="ECO:0000256" key="7">
    <source>
        <dbReference type="HAMAP-Rule" id="MF_03125"/>
    </source>
</evidence>
<dbReference type="SMART" id="SM00788">
    <property type="entry name" value="Adenylsucc_synt"/>
    <property type="match status" value="1"/>
</dbReference>
<protein>
    <recommendedName>
        <fullName evidence="7 8">Adenylosuccinate synthetase</fullName>
        <shortName evidence="7">AMPSase</shortName>
        <shortName evidence="7">AdSS</shortName>
        <ecNumber evidence="7 8">6.3.4.4</ecNumber>
    </recommendedName>
    <alternativeName>
        <fullName evidence="7">IMP--aspartate ligase</fullName>
    </alternativeName>
</protein>
<keyword evidence="6 7" id="KW-0342">GTP-binding</keyword>
<dbReference type="EMBL" id="KL363860">
    <property type="protein sequence ID" value="KFD45038.1"/>
    <property type="molecule type" value="Genomic_DNA"/>
</dbReference>
<feature type="active site" description="Proton donor" evidence="7">
    <location>
        <position position="57"/>
    </location>
</feature>
<keyword evidence="7" id="KW-0963">Cytoplasm</keyword>
<keyword evidence="1 7" id="KW-0436">Ligase</keyword>
<dbReference type="EC" id="6.3.4.4" evidence="7 8"/>
<comment type="function">
    <text evidence="8">Plays an important role in the de novo pathway of purine nucleotide biosynthesis.</text>
</comment>
<feature type="binding site" evidence="7">
    <location>
        <begin position="13"/>
        <end position="19"/>
    </location>
    <ligand>
        <name>GTP</name>
        <dbReference type="ChEBI" id="CHEBI:37565"/>
    </ligand>
</feature>
<keyword evidence="2 7" id="KW-0479">Metal-binding</keyword>
<sequence>MGTISVVLGAQWGDEGKGKVVDLLAAKADIVARCQVMLSYSLLIVNVRFEGGHNAGHTVATGERVYDFHIVPSGIVHPNCVALIGNGTVIHLPSFFSELEKNSITEMKDWQKRLIISERAHIVFDFHQVIDSLREQDSAGVRYRFHHFVVSLSS</sequence>
<feature type="active site" description="Proton acceptor" evidence="7">
    <location>
        <position position="14"/>
    </location>
</feature>
<feature type="binding site" evidence="7">
    <location>
        <begin position="56"/>
        <end position="58"/>
    </location>
    <ligand>
        <name>GTP</name>
        <dbReference type="ChEBI" id="CHEBI:37565"/>
    </ligand>
</feature>
<evidence type="ECO:0000256" key="4">
    <source>
        <dbReference type="ARBA" id="ARBA00022755"/>
    </source>
</evidence>
<keyword evidence="5 7" id="KW-0460">Magnesium</keyword>
<dbReference type="Pfam" id="PF00709">
    <property type="entry name" value="Adenylsucc_synt"/>
    <property type="match status" value="2"/>
</dbReference>
<dbReference type="Gene3D" id="1.10.300.10">
    <property type="entry name" value="Adenylosuccinate Synthetase, subunit A, domain 2"/>
    <property type="match status" value="1"/>
</dbReference>